<evidence type="ECO:0000313" key="1">
    <source>
        <dbReference type="EMBL" id="KAH0522021.1"/>
    </source>
</evidence>
<dbReference type="AlphaFoldDB" id="A0A9P8KPP2"/>
<reference evidence="1 2" key="1">
    <citation type="submission" date="2021-08" db="EMBL/GenBank/DDBJ databases">
        <title>The highly contiguous genome resource for Trichoderma semiorbis FJ059, a fungal antagonistic to plant pathogens.</title>
        <authorList>
            <person name="Liu T."/>
        </authorList>
    </citation>
    <scope>NUCLEOTIDE SEQUENCE [LARGE SCALE GENOMIC DNA]</scope>
    <source>
        <strain evidence="1 2">FJ059</strain>
    </source>
</reference>
<proteinExistence type="predicted"/>
<feature type="non-terminal residue" evidence="1">
    <location>
        <position position="1"/>
    </location>
</feature>
<gene>
    <name evidence="1" type="ORF">TsFJ059_005941</name>
</gene>
<keyword evidence="2" id="KW-1185">Reference proteome</keyword>
<organism evidence="1 2">
    <name type="scientific">Trichoderma semiorbis</name>
    <dbReference type="NCBI Taxonomy" id="1491008"/>
    <lineage>
        <taxon>Eukaryota</taxon>
        <taxon>Fungi</taxon>
        <taxon>Dikarya</taxon>
        <taxon>Ascomycota</taxon>
        <taxon>Pezizomycotina</taxon>
        <taxon>Sordariomycetes</taxon>
        <taxon>Hypocreomycetidae</taxon>
        <taxon>Hypocreales</taxon>
        <taxon>Hypocreaceae</taxon>
        <taxon>Trichoderma</taxon>
    </lineage>
</organism>
<dbReference type="EMBL" id="JAIMJC010000007">
    <property type="protein sequence ID" value="KAH0522021.1"/>
    <property type="molecule type" value="Genomic_DNA"/>
</dbReference>
<dbReference type="Proteomes" id="UP000826573">
    <property type="component" value="Unassembled WGS sequence"/>
</dbReference>
<protein>
    <submittedName>
        <fullName evidence="1">Uncharacterized protein</fullName>
    </submittedName>
</protein>
<evidence type="ECO:0000313" key="2">
    <source>
        <dbReference type="Proteomes" id="UP000826573"/>
    </source>
</evidence>
<sequence>HRPVYAAPGKSNLEKSKDFVGLVQRPHLRFPPYIIFTKQYPIVHAYKKHIN</sequence>
<comment type="caution">
    <text evidence="1">The sequence shown here is derived from an EMBL/GenBank/DDBJ whole genome shotgun (WGS) entry which is preliminary data.</text>
</comment>
<accession>A0A9P8KPP2</accession>
<name>A0A9P8KPP2_9HYPO</name>